<name>A0A803QZL5_CANSA</name>
<accession>A0A803QZL5</accession>
<dbReference type="EMBL" id="UZAU01000269">
    <property type="status" value="NOT_ANNOTATED_CDS"/>
    <property type="molecule type" value="Genomic_DNA"/>
</dbReference>
<proteinExistence type="predicted"/>
<dbReference type="Proteomes" id="UP000596661">
    <property type="component" value="Chromosome 3"/>
</dbReference>
<keyword evidence="1" id="KW-1133">Transmembrane helix</keyword>
<reference evidence="2" key="2">
    <citation type="submission" date="2021-03" db="UniProtKB">
        <authorList>
            <consortium name="EnsemblPlants"/>
        </authorList>
    </citation>
    <scope>IDENTIFICATION</scope>
</reference>
<reference evidence="2" key="1">
    <citation type="submission" date="2018-11" db="EMBL/GenBank/DDBJ databases">
        <authorList>
            <person name="Grassa J C."/>
        </authorList>
    </citation>
    <scope>NUCLEOTIDE SEQUENCE [LARGE SCALE GENOMIC DNA]</scope>
</reference>
<evidence type="ECO:0000256" key="1">
    <source>
        <dbReference type="SAM" id="Phobius"/>
    </source>
</evidence>
<keyword evidence="1" id="KW-0472">Membrane</keyword>
<dbReference type="AlphaFoldDB" id="A0A803QZL5"/>
<keyword evidence="1" id="KW-0812">Transmembrane</keyword>
<feature type="transmembrane region" description="Helical" evidence="1">
    <location>
        <begin position="7"/>
        <end position="26"/>
    </location>
</feature>
<protein>
    <submittedName>
        <fullName evidence="2">Uncharacterized protein</fullName>
    </submittedName>
</protein>
<organism evidence="2 3">
    <name type="scientific">Cannabis sativa</name>
    <name type="common">Hemp</name>
    <name type="synonym">Marijuana</name>
    <dbReference type="NCBI Taxonomy" id="3483"/>
    <lineage>
        <taxon>Eukaryota</taxon>
        <taxon>Viridiplantae</taxon>
        <taxon>Streptophyta</taxon>
        <taxon>Embryophyta</taxon>
        <taxon>Tracheophyta</taxon>
        <taxon>Spermatophyta</taxon>
        <taxon>Magnoliopsida</taxon>
        <taxon>eudicotyledons</taxon>
        <taxon>Gunneridae</taxon>
        <taxon>Pentapetalae</taxon>
        <taxon>rosids</taxon>
        <taxon>fabids</taxon>
        <taxon>Rosales</taxon>
        <taxon>Cannabaceae</taxon>
        <taxon>Cannabis</taxon>
    </lineage>
</organism>
<evidence type="ECO:0000313" key="2">
    <source>
        <dbReference type="EnsemblPlants" id="cds.novel_model_3301_5bd9a17a"/>
    </source>
</evidence>
<dbReference type="Gramene" id="novel_model_3301_5bd9a17a">
    <property type="protein sequence ID" value="cds.novel_model_3301_5bd9a17a"/>
    <property type="gene ID" value="novel_gene_1751_5bd9a17a"/>
</dbReference>
<dbReference type="EnsemblPlants" id="novel_model_3301_5bd9a17a">
    <property type="protein sequence ID" value="cds.novel_model_3301_5bd9a17a"/>
    <property type="gene ID" value="novel_gene_1751_5bd9a17a"/>
</dbReference>
<evidence type="ECO:0000313" key="3">
    <source>
        <dbReference type="Proteomes" id="UP000596661"/>
    </source>
</evidence>
<keyword evidence="3" id="KW-1185">Reference proteome</keyword>
<feature type="transmembrane region" description="Helical" evidence="1">
    <location>
        <begin position="32"/>
        <end position="54"/>
    </location>
</feature>
<sequence length="90" mass="10680">MMVRCLCDYSLIYVLFLRLMCDLYFGNFLCDFLRYLCDIYAISVLLFSFGTQQLDAMAHLLRRRRTLYSEVYTRKGVVLDTSAPQIFAMY</sequence>